<dbReference type="AlphaFoldDB" id="A0A812SXL4"/>
<dbReference type="InterPro" id="IPR003788">
    <property type="entry name" value="NDUFAF7"/>
</dbReference>
<keyword evidence="4" id="KW-0489">Methyltransferase</keyword>
<dbReference type="EC" id="2.1.1.320" evidence="3"/>
<dbReference type="EMBL" id="CAJNDS010002513">
    <property type="protein sequence ID" value="CAE7506274.1"/>
    <property type="molecule type" value="Genomic_DNA"/>
</dbReference>
<keyword evidence="5" id="KW-0808">Transferase</keyword>
<feature type="non-terminal residue" evidence="8">
    <location>
        <position position="1"/>
    </location>
</feature>
<dbReference type="GO" id="GO:0005739">
    <property type="term" value="C:mitochondrion"/>
    <property type="evidence" value="ECO:0007669"/>
    <property type="project" value="UniProtKB-SubCell"/>
</dbReference>
<comment type="catalytic activity">
    <reaction evidence="7">
        <text>L-arginyl-[protein] + 2 S-adenosyl-L-methionine = N(omega),N(omega)'-dimethyl-L-arginyl-[protein] + 2 S-adenosyl-L-homocysteine + 2 H(+)</text>
        <dbReference type="Rhea" id="RHEA:48108"/>
        <dbReference type="Rhea" id="RHEA-COMP:10532"/>
        <dbReference type="Rhea" id="RHEA-COMP:11992"/>
        <dbReference type="ChEBI" id="CHEBI:15378"/>
        <dbReference type="ChEBI" id="CHEBI:29965"/>
        <dbReference type="ChEBI" id="CHEBI:57856"/>
        <dbReference type="ChEBI" id="CHEBI:59789"/>
        <dbReference type="ChEBI" id="CHEBI:88221"/>
        <dbReference type="EC" id="2.1.1.320"/>
    </reaction>
</comment>
<dbReference type="InterPro" id="IPR029063">
    <property type="entry name" value="SAM-dependent_MTases_sf"/>
</dbReference>
<dbReference type="GO" id="GO:0035243">
    <property type="term" value="F:protein-arginine omega-N symmetric methyltransferase activity"/>
    <property type="evidence" value="ECO:0007669"/>
    <property type="project" value="UniProtKB-EC"/>
</dbReference>
<dbReference type="GO" id="GO:0032259">
    <property type="term" value="P:methylation"/>
    <property type="evidence" value="ECO:0007669"/>
    <property type="project" value="UniProtKB-KW"/>
</dbReference>
<evidence type="ECO:0000313" key="9">
    <source>
        <dbReference type="Proteomes" id="UP000604046"/>
    </source>
</evidence>
<dbReference type="Gene3D" id="3.40.50.12710">
    <property type="match status" value="1"/>
</dbReference>
<gene>
    <name evidence="8" type="ORF">SNAT2548_LOCUS28357</name>
</gene>
<comment type="caution">
    <text evidence="8">The sequence shown here is derived from an EMBL/GenBank/DDBJ whole genome shotgun (WGS) entry which is preliminary data.</text>
</comment>
<dbReference type="InterPro" id="IPR038375">
    <property type="entry name" value="NDUFAF7_sf"/>
</dbReference>
<evidence type="ECO:0000313" key="8">
    <source>
        <dbReference type="EMBL" id="CAE7506274.1"/>
    </source>
</evidence>
<name>A0A812SXL4_9DINO</name>
<evidence type="ECO:0000256" key="4">
    <source>
        <dbReference type="ARBA" id="ARBA00022603"/>
    </source>
</evidence>
<reference evidence="8" key="1">
    <citation type="submission" date="2021-02" db="EMBL/GenBank/DDBJ databases">
        <authorList>
            <person name="Dougan E. K."/>
            <person name="Rhodes N."/>
            <person name="Thang M."/>
            <person name="Chan C."/>
        </authorList>
    </citation>
    <scope>NUCLEOTIDE SEQUENCE</scope>
</reference>
<organism evidence="8 9">
    <name type="scientific">Symbiodinium natans</name>
    <dbReference type="NCBI Taxonomy" id="878477"/>
    <lineage>
        <taxon>Eukaryota</taxon>
        <taxon>Sar</taxon>
        <taxon>Alveolata</taxon>
        <taxon>Dinophyceae</taxon>
        <taxon>Suessiales</taxon>
        <taxon>Symbiodiniaceae</taxon>
        <taxon>Symbiodinium</taxon>
    </lineage>
</organism>
<evidence type="ECO:0000256" key="2">
    <source>
        <dbReference type="ARBA" id="ARBA00005891"/>
    </source>
</evidence>
<dbReference type="SUPFAM" id="SSF53335">
    <property type="entry name" value="S-adenosyl-L-methionine-dependent methyltransferases"/>
    <property type="match status" value="1"/>
</dbReference>
<proteinExistence type="inferred from homology"/>
<dbReference type="Pfam" id="PF02636">
    <property type="entry name" value="Methyltransf_28"/>
    <property type="match status" value="1"/>
</dbReference>
<comment type="similarity">
    <text evidence="2">Belongs to the NDUFAF7 family.</text>
</comment>
<dbReference type="OrthoDB" id="438553at2759"/>
<comment type="subcellular location">
    <subcellularLocation>
        <location evidence="1">Mitochondrion</location>
    </subcellularLocation>
</comment>
<evidence type="ECO:0000256" key="7">
    <source>
        <dbReference type="ARBA" id="ARBA00048612"/>
    </source>
</evidence>
<evidence type="ECO:0000256" key="6">
    <source>
        <dbReference type="ARBA" id="ARBA00023128"/>
    </source>
</evidence>
<keyword evidence="6" id="KW-0496">Mitochondrion</keyword>
<evidence type="ECO:0000256" key="3">
    <source>
        <dbReference type="ARBA" id="ARBA00011935"/>
    </source>
</evidence>
<sequence>KLVLRPGEAEFARETAKLLDEGFLVTLDYGADADALLWFAAIRPHYEGIHIMDARAEFLDVCTVVSHLECPGLQDLTTSVDFTEVAMAGAECGWTQKAYGPIWLLELGSDHGGLGHLLERAGGLRSPSLQAWYLTPEQDPWASFKILVQHRGQRGGGWSLGPLSQEWPLSPVPRLLRAPSPCWSRDITKPPLASLVTTASHQSLGEKVWRMYSAATEYADQPLQTLHPEAILEDESVVDTLSQHFLAFLMQEELLPLLEQQSEAQQRAYANAHLAALLVDYWRYLEPKGSNFTAWNPVQEQVRDMAASRLLPILYGEKRFEEVFRQLENHVFTFNGSVALRSAEASPPYLCLALKAFHG</sequence>
<dbReference type="Proteomes" id="UP000604046">
    <property type="component" value="Unassembled WGS sequence"/>
</dbReference>
<accession>A0A812SXL4</accession>
<evidence type="ECO:0000256" key="1">
    <source>
        <dbReference type="ARBA" id="ARBA00004173"/>
    </source>
</evidence>
<evidence type="ECO:0000256" key="5">
    <source>
        <dbReference type="ARBA" id="ARBA00022679"/>
    </source>
</evidence>
<protein>
    <recommendedName>
        <fullName evidence="3">type II protein arginine methyltransferase</fullName>
        <ecNumber evidence="3">2.1.1.320</ecNumber>
    </recommendedName>
</protein>
<keyword evidence="9" id="KW-1185">Reference proteome</keyword>